<dbReference type="NCBIfam" id="TIGR01439">
    <property type="entry name" value="lp_hng_hel_AbrB"/>
    <property type="match status" value="1"/>
</dbReference>
<organism evidence="2">
    <name type="scientific">Acidithiobacillus sulfuriphilus</name>
    <dbReference type="NCBI Taxonomy" id="1867749"/>
    <lineage>
        <taxon>Bacteria</taxon>
        <taxon>Pseudomonadati</taxon>
        <taxon>Pseudomonadota</taxon>
        <taxon>Acidithiobacillia</taxon>
        <taxon>Acidithiobacillales</taxon>
        <taxon>Acidithiobacillaceae</taxon>
        <taxon>Acidithiobacillus</taxon>
    </lineage>
</organism>
<dbReference type="InterPro" id="IPR007159">
    <property type="entry name" value="SpoVT-AbrB_dom"/>
</dbReference>
<keyword evidence="2" id="KW-0238">DNA-binding</keyword>
<protein>
    <submittedName>
        <fullName evidence="2">AbrB/MazE/SpoVT family DNA-binding domain-containing protein</fullName>
    </submittedName>
</protein>
<reference evidence="2" key="1">
    <citation type="submission" date="2018-10" db="EMBL/GenBank/DDBJ databases">
        <title>Acidithiobacillus sulfuriphilus sp. nov.: an extremely acidophilic sulfur-oxidizing chemolithotroph isolated from a neutral pH environment.</title>
        <authorList>
            <person name="Falagan C."/>
            <person name="Moya-Beltran A."/>
            <person name="Quatrini R."/>
            <person name="Johnson D.B."/>
        </authorList>
    </citation>
    <scope>NUCLEOTIDE SEQUENCE [LARGE SCALE GENOMIC DNA]</scope>
    <source>
        <strain evidence="2">CJ-2</strain>
    </source>
</reference>
<dbReference type="GO" id="GO:0003677">
    <property type="term" value="F:DNA binding"/>
    <property type="evidence" value="ECO:0007669"/>
    <property type="project" value="UniProtKB-KW"/>
</dbReference>
<dbReference type="SUPFAM" id="SSF89447">
    <property type="entry name" value="AbrB/MazE/MraZ-like"/>
    <property type="match status" value="1"/>
</dbReference>
<dbReference type="Pfam" id="PF04014">
    <property type="entry name" value="MazE_antitoxin"/>
    <property type="match status" value="1"/>
</dbReference>
<dbReference type="RefSeq" id="WP_123105560.1">
    <property type="nucleotide sequence ID" value="NZ_CP127527.1"/>
</dbReference>
<feature type="domain" description="SpoVT-AbrB" evidence="1">
    <location>
        <begin position="8"/>
        <end position="54"/>
    </location>
</feature>
<sequence length="88" mass="9931">MDTHQYTIHVDQRGRLVLPAGVRHQLGIEQGSTLIMAVQEDGVLRLITPGEAARRGRGLLRELAPDTTRDRQLAEELIAERRIEAEHE</sequence>
<accession>A0A3M8QUK7</accession>
<gene>
    <name evidence="2" type="ORF">EC580_12510</name>
</gene>
<dbReference type="AlphaFoldDB" id="A0A3M8QUK7"/>
<dbReference type="SMART" id="SM00966">
    <property type="entry name" value="SpoVT_AbrB"/>
    <property type="match status" value="1"/>
</dbReference>
<evidence type="ECO:0000313" key="2">
    <source>
        <dbReference type="EMBL" id="RNF58674.1"/>
    </source>
</evidence>
<name>A0A3M8QUK7_9PROT</name>
<dbReference type="InterPro" id="IPR037914">
    <property type="entry name" value="SpoVT-AbrB_sf"/>
</dbReference>
<dbReference type="EMBL" id="RIZI01000190">
    <property type="protein sequence ID" value="RNF58674.1"/>
    <property type="molecule type" value="Genomic_DNA"/>
</dbReference>
<comment type="caution">
    <text evidence="2">The sequence shown here is derived from an EMBL/GenBank/DDBJ whole genome shotgun (WGS) entry which is preliminary data.</text>
</comment>
<evidence type="ECO:0000259" key="1">
    <source>
        <dbReference type="SMART" id="SM00966"/>
    </source>
</evidence>
<proteinExistence type="predicted"/>
<dbReference type="OrthoDB" id="9811597at2"/>
<dbReference type="Gene3D" id="2.10.260.10">
    <property type="match status" value="1"/>
</dbReference>